<name>A0ACB6RR03_9PLEO</name>
<dbReference type="EMBL" id="MU006737">
    <property type="protein sequence ID" value="KAF2623334.1"/>
    <property type="molecule type" value="Genomic_DNA"/>
</dbReference>
<keyword evidence="2" id="KW-1185">Reference proteome</keyword>
<protein>
    <submittedName>
        <fullName evidence="1">Uncharacterized protein</fullName>
    </submittedName>
</protein>
<organism evidence="1 2">
    <name type="scientific">Macroventuria anomochaeta</name>
    <dbReference type="NCBI Taxonomy" id="301207"/>
    <lineage>
        <taxon>Eukaryota</taxon>
        <taxon>Fungi</taxon>
        <taxon>Dikarya</taxon>
        <taxon>Ascomycota</taxon>
        <taxon>Pezizomycotina</taxon>
        <taxon>Dothideomycetes</taxon>
        <taxon>Pleosporomycetidae</taxon>
        <taxon>Pleosporales</taxon>
        <taxon>Pleosporineae</taxon>
        <taxon>Didymellaceae</taxon>
        <taxon>Macroventuria</taxon>
    </lineage>
</organism>
<evidence type="ECO:0000313" key="2">
    <source>
        <dbReference type="Proteomes" id="UP000799754"/>
    </source>
</evidence>
<reference evidence="1" key="1">
    <citation type="journal article" date="2020" name="Stud. Mycol.">
        <title>101 Dothideomycetes genomes: a test case for predicting lifestyles and emergence of pathogens.</title>
        <authorList>
            <person name="Haridas S."/>
            <person name="Albert R."/>
            <person name="Binder M."/>
            <person name="Bloem J."/>
            <person name="Labutti K."/>
            <person name="Salamov A."/>
            <person name="Andreopoulos B."/>
            <person name="Baker S."/>
            <person name="Barry K."/>
            <person name="Bills G."/>
            <person name="Bluhm B."/>
            <person name="Cannon C."/>
            <person name="Castanera R."/>
            <person name="Culley D."/>
            <person name="Daum C."/>
            <person name="Ezra D."/>
            <person name="Gonzalez J."/>
            <person name="Henrissat B."/>
            <person name="Kuo A."/>
            <person name="Liang C."/>
            <person name="Lipzen A."/>
            <person name="Lutzoni F."/>
            <person name="Magnuson J."/>
            <person name="Mondo S."/>
            <person name="Nolan M."/>
            <person name="Ohm R."/>
            <person name="Pangilinan J."/>
            <person name="Park H.-J."/>
            <person name="Ramirez L."/>
            <person name="Alfaro M."/>
            <person name="Sun H."/>
            <person name="Tritt A."/>
            <person name="Yoshinaga Y."/>
            <person name="Zwiers L.-H."/>
            <person name="Turgeon B."/>
            <person name="Goodwin S."/>
            <person name="Spatafora J."/>
            <person name="Crous P."/>
            <person name="Grigoriev I."/>
        </authorList>
    </citation>
    <scope>NUCLEOTIDE SEQUENCE</scope>
    <source>
        <strain evidence="1">CBS 525.71</strain>
    </source>
</reference>
<dbReference type="Proteomes" id="UP000799754">
    <property type="component" value="Unassembled WGS sequence"/>
</dbReference>
<comment type="caution">
    <text evidence="1">The sequence shown here is derived from an EMBL/GenBank/DDBJ whole genome shotgun (WGS) entry which is preliminary data.</text>
</comment>
<gene>
    <name evidence="1" type="ORF">BU25DRAFT_414349</name>
</gene>
<proteinExistence type="predicted"/>
<evidence type="ECO:0000313" key="1">
    <source>
        <dbReference type="EMBL" id="KAF2623334.1"/>
    </source>
</evidence>
<sequence>MAVLKKREVSLEFVTEQDVPQMRMRLMLMNGSHRVVCDRLSGSGGERFLLEGSCVLVRAQWMASEILYYACAVARLDEWTMSVLGMFVLPTLRGGFEWEVCSGGCRVARRCAVTGVSFLVDGGFSSGVQCGCSFNGNVVCELCFEMREEGRRWYVAP</sequence>
<accession>A0ACB6RR03</accession>